<dbReference type="InterPro" id="IPR011051">
    <property type="entry name" value="RmlC_Cupin_sf"/>
</dbReference>
<evidence type="ECO:0000259" key="1">
    <source>
        <dbReference type="Pfam" id="PF07883"/>
    </source>
</evidence>
<proteinExistence type="predicted"/>
<comment type="caution">
    <text evidence="2">The sequence shown here is derived from an EMBL/GenBank/DDBJ whole genome shotgun (WGS) entry which is preliminary data.</text>
</comment>
<sequence>MTEHGASIACVDALARLPGPGGVRFVEVFRHGTLSLELYAPRGHDSQQPHARDELYVVVEGDGSFVCGDERTRFERGDALFAPAGRAHRFEDFSDDLVVWVMFYGPEGGETATR</sequence>
<name>A0A839F504_9GAMM</name>
<dbReference type="InterPro" id="IPR013096">
    <property type="entry name" value="Cupin_2"/>
</dbReference>
<dbReference type="SUPFAM" id="SSF51182">
    <property type="entry name" value="RmlC-like cupins"/>
    <property type="match status" value="1"/>
</dbReference>
<gene>
    <name evidence="2" type="ORF">FHW12_002841</name>
</gene>
<dbReference type="RefSeq" id="WP_182531650.1">
    <property type="nucleotide sequence ID" value="NZ_JACGXL010000004.1"/>
</dbReference>
<dbReference type="AlphaFoldDB" id="A0A839F504"/>
<evidence type="ECO:0000313" key="3">
    <source>
        <dbReference type="Proteomes" id="UP000550401"/>
    </source>
</evidence>
<dbReference type="InterPro" id="IPR014710">
    <property type="entry name" value="RmlC-like_jellyroll"/>
</dbReference>
<feature type="domain" description="Cupin type-2" evidence="1">
    <location>
        <begin position="37"/>
        <end position="103"/>
    </location>
</feature>
<dbReference type="Pfam" id="PF07883">
    <property type="entry name" value="Cupin_2"/>
    <property type="match status" value="1"/>
</dbReference>
<dbReference type="Proteomes" id="UP000550401">
    <property type="component" value="Unassembled WGS sequence"/>
</dbReference>
<protein>
    <submittedName>
        <fullName evidence="2">Mannose-6-phosphate isomerase-like protein (Cupin superfamily)</fullName>
    </submittedName>
</protein>
<dbReference type="Gene3D" id="2.60.120.10">
    <property type="entry name" value="Jelly Rolls"/>
    <property type="match status" value="1"/>
</dbReference>
<reference evidence="2 3" key="1">
    <citation type="submission" date="2020-07" db="EMBL/GenBank/DDBJ databases">
        <title>Genomic Encyclopedia of Type Strains, Phase IV (KMG-V): Genome sequencing to study the core and pangenomes of soil and plant-associated prokaryotes.</title>
        <authorList>
            <person name="Whitman W."/>
        </authorList>
    </citation>
    <scope>NUCLEOTIDE SEQUENCE [LARGE SCALE GENOMIC DNA]</scope>
    <source>
        <strain evidence="2 3">RH2WT43</strain>
    </source>
</reference>
<keyword evidence="3" id="KW-1185">Reference proteome</keyword>
<dbReference type="EMBL" id="JACGXL010000004">
    <property type="protein sequence ID" value="MBA8888608.1"/>
    <property type="molecule type" value="Genomic_DNA"/>
</dbReference>
<organism evidence="2 3">
    <name type="scientific">Dokdonella fugitiva</name>
    <dbReference type="NCBI Taxonomy" id="328517"/>
    <lineage>
        <taxon>Bacteria</taxon>
        <taxon>Pseudomonadati</taxon>
        <taxon>Pseudomonadota</taxon>
        <taxon>Gammaproteobacteria</taxon>
        <taxon>Lysobacterales</taxon>
        <taxon>Rhodanobacteraceae</taxon>
        <taxon>Dokdonella</taxon>
    </lineage>
</organism>
<keyword evidence="2" id="KW-0413">Isomerase</keyword>
<evidence type="ECO:0000313" key="2">
    <source>
        <dbReference type="EMBL" id="MBA8888608.1"/>
    </source>
</evidence>
<accession>A0A839F504</accession>
<dbReference type="GO" id="GO:0016853">
    <property type="term" value="F:isomerase activity"/>
    <property type="evidence" value="ECO:0007669"/>
    <property type="project" value="UniProtKB-KW"/>
</dbReference>